<evidence type="ECO:0000256" key="1">
    <source>
        <dbReference type="ARBA" id="ARBA00001913"/>
    </source>
</evidence>
<dbReference type="Proteomes" id="UP001218188">
    <property type="component" value="Unassembled WGS sequence"/>
</dbReference>
<name>A0AAD6X4B4_9AGAR</name>
<evidence type="ECO:0000256" key="4">
    <source>
        <dbReference type="ARBA" id="ARBA00022801"/>
    </source>
</evidence>
<feature type="domain" description="Glycosyl hydrolase family 13 catalytic" evidence="7">
    <location>
        <begin position="33"/>
        <end position="430"/>
    </location>
</feature>
<dbReference type="PIRSF" id="PIRSF001021">
    <property type="entry name" value="Alph-amls_thrmst"/>
    <property type="match status" value="1"/>
</dbReference>
<comment type="cofactor">
    <cofactor evidence="1">
        <name>Ca(2+)</name>
        <dbReference type="ChEBI" id="CHEBI:29108"/>
    </cofactor>
</comment>
<dbReference type="CDD" id="cd11318">
    <property type="entry name" value="AmyAc_bac_fung_AmyA"/>
    <property type="match status" value="1"/>
</dbReference>
<organism evidence="8 9">
    <name type="scientific">Mycena alexandri</name>
    <dbReference type="NCBI Taxonomy" id="1745969"/>
    <lineage>
        <taxon>Eukaryota</taxon>
        <taxon>Fungi</taxon>
        <taxon>Dikarya</taxon>
        <taxon>Basidiomycota</taxon>
        <taxon>Agaricomycotina</taxon>
        <taxon>Agaricomycetes</taxon>
        <taxon>Agaricomycetidae</taxon>
        <taxon>Agaricales</taxon>
        <taxon>Marasmiineae</taxon>
        <taxon>Mycenaceae</taxon>
        <taxon>Mycena</taxon>
    </lineage>
</organism>
<evidence type="ECO:0000256" key="2">
    <source>
        <dbReference type="ARBA" id="ARBA00008061"/>
    </source>
</evidence>
<comment type="caution">
    <text evidence="8">The sequence shown here is derived from an EMBL/GenBank/DDBJ whole genome shotgun (WGS) entry which is preliminary data.</text>
</comment>
<dbReference type="GO" id="GO:0004553">
    <property type="term" value="F:hydrolase activity, hydrolyzing O-glycosyl compounds"/>
    <property type="evidence" value="ECO:0007669"/>
    <property type="project" value="InterPro"/>
</dbReference>
<keyword evidence="6" id="KW-0326">Glycosidase</keyword>
<dbReference type="SMART" id="SM00642">
    <property type="entry name" value="Aamy"/>
    <property type="match status" value="1"/>
</dbReference>
<dbReference type="SUPFAM" id="SSF51011">
    <property type="entry name" value="Glycosyl hydrolase domain"/>
    <property type="match status" value="1"/>
</dbReference>
<evidence type="ECO:0000256" key="5">
    <source>
        <dbReference type="ARBA" id="ARBA00023277"/>
    </source>
</evidence>
<keyword evidence="3" id="KW-0479">Metal-binding</keyword>
<evidence type="ECO:0000256" key="3">
    <source>
        <dbReference type="ARBA" id="ARBA00022723"/>
    </source>
</evidence>
<dbReference type="Gene3D" id="3.20.20.80">
    <property type="entry name" value="Glycosidases"/>
    <property type="match status" value="1"/>
</dbReference>
<keyword evidence="5" id="KW-0119">Carbohydrate metabolism</keyword>
<dbReference type="Gene3D" id="2.60.40.1180">
    <property type="entry name" value="Golgi alpha-mannosidase II"/>
    <property type="match status" value="1"/>
</dbReference>
<dbReference type="AlphaFoldDB" id="A0AAD6X4B4"/>
<dbReference type="InterPro" id="IPR006047">
    <property type="entry name" value="GH13_cat_dom"/>
</dbReference>
<dbReference type="GO" id="GO:0005975">
    <property type="term" value="P:carbohydrate metabolic process"/>
    <property type="evidence" value="ECO:0007669"/>
    <property type="project" value="InterPro"/>
</dbReference>
<evidence type="ECO:0000259" key="7">
    <source>
        <dbReference type="SMART" id="SM00642"/>
    </source>
</evidence>
<dbReference type="NCBIfam" id="NF006969">
    <property type="entry name" value="PRK09441.1-2"/>
    <property type="match status" value="1"/>
</dbReference>
<dbReference type="GO" id="GO:0005509">
    <property type="term" value="F:calcium ion binding"/>
    <property type="evidence" value="ECO:0007669"/>
    <property type="project" value="InterPro"/>
</dbReference>
<dbReference type="EMBL" id="JARJCM010000053">
    <property type="protein sequence ID" value="KAJ7035075.1"/>
    <property type="molecule type" value="Genomic_DNA"/>
</dbReference>
<evidence type="ECO:0000313" key="8">
    <source>
        <dbReference type="EMBL" id="KAJ7035075.1"/>
    </source>
</evidence>
<sequence length="525" mass="60270">MFTALKTWILGFLPPPPALRRMRLGPEGNPNNPLMLQFFTWDTTHKDMSWWKHLECEIPRLAELGFTQIWLPPPNKGENQLGRGYDAYDLWDLGEFDQKGTVKTRWGTRDELLRACQVANAHGVDILIDAVLNHKLGADRVETFPAVPVNPENRLVDEGPVRDIDGWTAFDFTGRGSRYSSFKWTHEHFTGTLSSKILACLDWDHRTRTKAIYCIASKGRKGWSQHVSKELGNYDYLLGVDASLTLLSNFPDLLDWGVWILETTGAAGFRLDAIKHMDRRFLHRFITHVRSQSKRPRMFSVSEYWSGDLKSIMPYIQAFRGETAFFDVPLHMNFHHASKHHSEYDLRTILDTTIVKEKPRDAVTFVDNHDTVIGQSLESWVDSNFKIQAYSLILLRPDGHPCVFYGDLYPNEECYNAEVSRNLTLLIEARKKFAYGPCHDYFQDPKCIGFVRMGDSGHPGCAVILSNKEARAEDFTHTIRMFVGREHAGSVFRSFMSRDGRTEIDSNGWGEFTCPANQVQLWIRS</sequence>
<dbReference type="SUPFAM" id="SSF51445">
    <property type="entry name" value="(Trans)glycosidases"/>
    <property type="match status" value="1"/>
</dbReference>
<dbReference type="InterPro" id="IPR013780">
    <property type="entry name" value="Glyco_hydro_b"/>
</dbReference>
<dbReference type="InterPro" id="IPR017853">
    <property type="entry name" value="GH"/>
</dbReference>
<dbReference type="InterPro" id="IPR013776">
    <property type="entry name" value="A-amylase_thermo"/>
</dbReference>
<evidence type="ECO:0000256" key="6">
    <source>
        <dbReference type="ARBA" id="ARBA00023295"/>
    </source>
</evidence>
<reference evidence="8" key="1">
    <citation type="submission" date="2023-03" db="EMBL/GenBank/DDBJ databases">
        <title>Massive genome expansion in bonnet fungi (Mycena s.s.) driven by repeated elements and novel gene families across ecological guilds.</title>
        <authorList>
            <consortium name="Lawrence Berkeley National Laboratory"/>
            <person name="Harder C.B."/>
            <person name="Miyauchi S."/>
            <person name="Viragh M."/>
            <person name="Kuo A."/>
            <person name="Thoen E."/>
            <person name="Andreopoulos B."/>
            <person name="Lu D."/>
            <person name="Skrede I."/>
            <person name="Drula E."/>
            <person name="Henrissat B."/>
            <person name="Morin E."/>
            <person name="Kohler A."/>
            <person name="Barry K."/>
            <person name="LaButti K."/>
            <person name="Morin E."/>
            <person name="Salamov A."/>
            <person name="Lipzen A."/>
            <person name="Mereny Z."/>
            <person name="Hegedus B."/>
            <person name="Baldrian P."/>
            <person name="Stursova M."/>
            <person name="Weitz H."/>
            <person name="Taylor A."/>
            <person name="Grigoriev I.V."/>
            <person name="Nagy L.G."/>
            <person name="Martin F."/>
            <person name="Kauserud H."/>
        </authorList>
    </citation>
    <scope>NUCLEOTIDE SEQUENCE</scope>
    <source>
        <strain evidence="8">CBHHK200</strain>
    </source>
</reference>
<gene>
    <name evidence="8" type="ORF">C8F04DRAFT_955719</name>
</gene>
<protein>
    <submittedName>
        <fullName evidence="8">Glycoside hydrolase family 13 protein</fullName>
    </submittedName>
</protein>
<keyword evidence="9" id="KW-1185">Reference proteome</keyword>
<dbReference type="Gene3D" id="2.40.30.140">
    <property type="match status" value="1"/>
</dbReference>
<accession>A0AAD6X4B4</accession>
<dbReference type="PANTHER" id="PTHR43447">
    <property type="entry name" value="ALPHA-AMYLASE"/>
    <property type="match status" value="1"/>
</dbReference>
<comment type="similarity">
    <text evidence="2">Belongs to the glycosyl hydrolase 13 family.</text>
</comment>
<keyword evidence="4 8" id="KW-0378">Hydrolase</keyword>
<evidence type="ECO:0000313" key="9">
    <source>
        <dbReference type="Proteomes" id="UP001218188"/>
    </source>
</evidence>
<proteinExistence type="inferred from homology"/>